<proteinExistence type="predicted"/>
<dbReference type="SMART" id="SM01012">
    <property type="entry name" value="ANTAR"/>
    <property type="match status" value="1"/>
</dbReference>
<accession>A0A172TM18</accession>
<dbReference type="GO" id="GO:0003723">
    <property type="term" value="F:RNA binding"/>
    <property type="evidence" value="ECO:0007669"/>
    <property type="project" value="InterPro"/>
</dbReference>
<feature type="domain" description="ANTAR" evidence="1">
    <location>
        <begin position="140"/>
        <end position="201"/>
    </location>
</feature>
<dbReference type="Gene3D" id="1.10.10.10">
    <property type="entry name" value="Winged helix-like DNA-binding domain superfamily/Winged helix DNA-binding domain"/>
    <property type="match status" value="1"/>
</dbReference>
<dbReference type="PATRIC" id="fig|1178515.4.peg.3957"/>
<dbReference type="InterPro" id="IPR036388">
    <property type="entry name" value="WH-like_DNA-bd_sf"/>
</dbReference>
<gene>
    <name evidence="2" type="ORF">SY83_19560</name>
</gene>
<dbReference type="InterPro" id="IPR005561">
    <property type="entry name" value="ANTAR"/>
</dbReference>
<evidence type="ECO:0000313" key="3">
    <source>
        <dbReference type="Proteomes" id="UP000076927"/>
    </source>
</evidence>
<keyword evidence="3" id="KW-1185">Reference proteome</keyword>
<dbReference type="AlphaFoldDB" id="A0A172TM18"/>
<dbReference type="RefSeq" id="WP_068609575.1">
    <property type="nucleotide sequence ID" value="NZ_CP011388.1"/>
</dbReference>
<dbReference type="STRING" id="1178515.SY83_19560"/>
<reference evidence="2 3" key="1">
    <citation type="submission" date="2015-01" db="EMBL/GenBank/DDBJ databases">
        <title>Paenibacillus swuensis/DY6/whole genome sequencing.</title>
        <authorList>
            <person name="Kim M.K."/>
            <person name="Srinivasan S."/>
            <person name="Lee J.-J."/>
        </authorList>
    </citation>
    <scope>NUCLEOTIDE SEQUENCE [LARGE SCALE GENOMIC DNA]</scope>
    <source>
        <strain evidence="2 3">DY6</strain>
    </source>
</reference>
<name>A0A172TM18_9BACL</name>
<sequence>MLQTFILIDDFSAERKKAVTNTQTVPPTSADVSGRHMLPEPKLKHLGFRLHPHKHDSPAEGNVHLADAVILAVLPEEIASWRSRLTAIKPLPLIWWCDEFTFPGSNCTLDMEIDGMLSPGMNASEIHCTMLLSFNRHIQRRDWHMEREQLLSRLEERKWVEQAKRILCEIKGITEADAYDFLRKQAMNERKRIVDVSTSIVKVYQLLQDQNKGGRTR</sequence>
<evidence type="ECO:0000259" key="1">
    <source>
        <dbReference type="PROSITE" id="PS50921"/>
    </source>
</evidence>
<dbReference type="Proteomes" id="UP000076927">
    <property type="component" value="Chromosome"/>
</dbReference>
<dbReference type="KEGG" id="pswu:SY83_19560"/>
<dbReference type="InterPro" id="IPR011006">
    <property type="entry name" value="CheY-like_superfamily"/>
</dbReference>
<dbReference type="EMBL" id="CP011388">
    <property type="protein sequence ID" value="ANE48119.1"/>
    <property type="molecule type" value="Genomic_DNA"/>
</dbReference>
<dbReference type="PROSITE" id="PS50921">
    <property type="entry name" value="ANTAR"/>
    <property type="match status" value="1"/>
</dbReference>
<dbReference type="SUPFAM" id="SSF52172">
    <property type="entry name" value="CheY-like"/>
    <property type="match status" value="1"/>
</dbReference>
<evidence type="ECO:0000313" key="2">
    <source>
        <dbReference type="EMBL" id="ANE48119.1"/>
    </source>
</evidence>
<protein>
    <recommendedName>
        <fullName evidence="1">ANTAR domain-containing protein</fullName>
    </recommendedName>
</protein>
<dbReference type="Pfam" id="PF03861">
    <property type="entry name" value="ANTAR"/>
    <property type="match status" value="1"/>
</dbReference>
<organism evidence="2 3">
    <name type="scientific">Paenibacillus swuensis</name>
    <dbReference type="NCBI Taxonomy" id="1178515"/>
    <lineage>
        <taxon>Bacteria</taxon>
        <taxon>Bacillati</taxon>
        <taxon>Bacillota</taxon>
        <taxon>Bacilli</taxon>
        <taxon>Bacillales</taxon>
        <taxon>Paenibacillaceae</taxon>
        <taxon>Paenibacillus</taxon>
    </lineage>
</organism>